<dbReference type="AlphaFoldDB" id="A0A9Q0WSQ8"/>
<evidence type="ECO:0000256" key="3">
    <source>
        <dbReference type="ARBA" id="ARBA00022729"/>
    </source>
</evidence>
<reference evidence="9" key="2">
    <citation type="journal article" date="2023" name="Int. J. Mol. Sci.">
        <title>De Novo Assembly and Annotation of 11 Diverse Shrub Willow (Salix) Genomes Reveals Novel Gene Organization in Sex-Linked Regions.</title>
        <authorList>
            <person name="Hyden B."/>
            <person name="Feng K."/>
            <person name="Yates T.B."/>
            <person name="Jawdy S."/>
            <person name="Cereghino C."/>
            <person name="Smart L.B."/>
            <person name="Muchero W."/>
        </authorList>
    </citation>
    <scope>NUCLEOTIDE SEQUENCE</scope>
    <source>
        <tissue evidence="9">Shoot tip</tissue>
    </source>
</reference>
<gene>
    <name evidence="9" type="ORF">OIU74_018122</name>
</gene>
<dbReference type="SUPFAM" id="SSF52058">
    <property type="entry name" value="L domain-like"/>
    <property type="match status" value="1"/>
</dbReference>
<evidence type="ECO:0000256" key="2">
    <source>
        <dbReference type="ARBA" id="ARBA00022692"/>
    </source>
</evidence>
<dbReference type="PANTHER" id="PTHR48063">
    <property type="entry name" value="LRR RECEPTOR-LIKE KINASE"/>
    <property type="match status" value="1"/>
</dbReference>
<dbReference type="GO" id="GO:0016020">
    <property type="term" value="C:membrane"/>
    <property type="evidence" value="ECO:0007669"/>
    <property type="project" value="UniProtKB-SubCell"/>
</dbReference>
<evidence type="ECO:0000256" key="7">
    <source>
        <dbReference type="ARBA" id="ARBA00023180"/>
    </source>
</evidence>
<accession>A0A9Q0WSQ8</accession>
<name>A0A9Q0WSQ8_9ROSI</name>
<protein>
    <submittedName>
        <fullName evidence="9">LRR RECEPTOR-LIKE SERINE/THREONINE-PROTEIN KINASE FLS2-RELATED</fullName>
    </submittedName>
</protein>
<keyword evidence="10" id="KW-1185">Reference proteome</keyword>
<evidence type="ECO:0000256" key="1">
    <source>
        <dbReference type="ARBA" id="ARBA00004479"/>
    </source>
</evidence>
<reference evidence="9" key="1">
    <citation type="submission" date="2022-11" db="EMBL/GenBank/DDBJ databases">
        <authorList>
            <person name="Hyden B.L."/>
            <person name="Feng K."/>
            <person name="Yates T."/>
            <person name="Jawdy S."/>
            <person name="Smart L.B."/>
            <person name="Muchero W."/>
        </authorList>
    </citation>
    <scope>NUCLEOTIDE SEQUENCE</scope>
    <source>
        <tissue evidence="9">Shoot tip</tissue>
    </source>
</reference>
<keyword evidence="5 8" id="KW-0472">Membrane</keyword>
<dbReference type="PANTHER" id="PTHR48063:SF112">
    <property type="entry name" value="RECEPTOR LIKE PROTEIN 30-LIKE"/>
    <property type="match status" value="1"/>
</dbReference>
<dbReference type="EMBL" id="JAPFFM010000002">
    <property type="protein sequence ID" value="KAJ6771816.1"/>
    <property type="molecule type" value="Genomic_DNA"/>
</dbReference>
<evidence type="ECO:0000256" key="4">
    <source>
        <dbReference type="ARBA" id="ARBA00022989"/>
    </source>
</evidence>
<evidence type="ECO:0000313" key="9">
    <source>
        <dbReference type="EMBL" id="KAJ6771816.1"/>
    </source>
</evidence>
<feature type="transmembrane region" description="Helical" evidence="8">
    <location>
        <begin position="92"/>
        <end position="113"/>
    </location>
</feature>
<keyword evidence="3" id="KW-0732">Signal</keyword>
<dbReference type="GO" id="GO:0016301">
    <property type="term" value="F:kinase activity"/>
    <property type="evidence" value="ECO:0007669"/>
    <property type="project" value="UniProtKB-KW"/>
</dbReference>
<dbReference type="Gene3D" id="3.80.10.10">
    <property type="entry name" value="Ribonuclease Inhibitor"/>
    <property type="match status" value="1"/>
</dbReference>
<keyword evidence="9" id="KW-0808">Transferase</keyword>
<evidence type="ECO:0000313" key="10">
    <source>
        <dbReference type="Proteomes" id="UP001151752"/>
    </source>
</evidence>
<comment type="caution">
    <text evidence="9">The sequence shown here is derived from an EMBL/GenBank/DDBJ whole genome shotgun (WGS) entry which is preliminary data.</text>
</comment>
<comment type="subcellular location">
    <subcellularLocation>
        <location evidence="1">Membrane</location>
        <topology evidence="1">Single-pass type I membrane protein</topology>
    </subcellularLocation>
</comment>
<sequence>MKSYDLSRNKLSGAIPPSISTLNYYSCLNLSFNLSGHIPSGNQLKTSDDKCIYIGNDGLCGHPMKSCPEDETSSEGHERIEDKINDQAGACWFSHGLIMGVVAGLGVCSNFHFMKSWRVPRRFAVLKMNDPFNF</sequence>
<keyword evidence="2 8" id="KW-0812">Transmembrane</keyword>
<dbReference type="Proteomes" id="UP001151752">
    <property type="component" value="Chromosome 10"/>
</dbReference>
<evidence type="ECO:0000256" key="8">
    <source>
        <dbReference type="SAM" id="Phobius"/>
    </source>
</evidence>
<proteinExistence type="predicted"/>
<keyword evidence="4 8" id="KW-1133">Transmembrane helix</keyword>
<dbReference type="InterPro" id="IPR046956">
    <property type="entry name" value="RLP23-like"/>
</dbReference>
<dbReference type="InterPro" id="IPR032675">
    <property type="entry name" value="LRR_dom_sf"/>
</dbReference>
<keyword evidence="6 9" id="KW-0675">Receptor</keyword>
<keyword evidence="9" id="KW-0418">Kinase</keyword>
<organism evidence="9 10">
    <name type="scientific">Salix koriyanagi</name>
    <dbReference type="NCBI Taxonomy" id="2511006"/>
    <lineage>
        <taxon>Eukaryota</taxon>
        <taxon>Viridiplantae</taxon>
        <taxon>Streptophyta</taxon>
        <taxon>Embryophyta</taxon>
        <taxon>Tracheophyta</taxon>
        <taxon>Spermatophyta</taxon>
        <taxon>Magnoliopsida</taxon>
        <taxon>eudicotyledons</taxon>
        <taxon>Gunneridae</taxon>
        <taxon>Pentapetalae</taxon>
        <taxon>rosids</taxon>
        <taxon>fabids</taxon>
        <taxon>Malpighiales</taxon>
        <taxon>Salicaceae</taxon>
        <taxon>Saliceae</taxon>
        <taxon>Salix</taxon>
    </lineage>
</organism>
<keyword evidence="7" id="KW-0325">Glycoprotein</keyword>
<evidence type="ECO:0000256" key="5">
    <source>
        <dbReference type="ARBA" id="ARBA00023136"/>
    </source>
</evidence>
<evidence type="ECO:0000256" key="6">
    <source>
        <dbReference type="ARBA" id="ARBA00023170"/>
    </source>
</evidence>